<gene>
    <name evidence="2" type="ORF">BOTBODRAFT_173645</name>
</gene>
<dbReference type="AlphaFoldDB" id="A0A067MJP7"/>
<feature type="region of interest" description="Disordered" evidence="1">
    <location>
        <begin position="1"/>
        <end position="52"/>
    </location>
</feature>
<evidence type="ECO:0000256" key="1">
    <source>
        <dbReference type="SAM" id="MobiDB-lite"/>
    </source>
</evidence>
<name>A0A067MJP7_BOTB1</name>
<evidence type="ECO:0000313" key="2">
    <source>
        <dbReference type="EMBL" id="KDQ15993.1"/>
    </source>
</evidence>
<protein>
    <submittedName>
        <fullName evidence="2">Uncharacterized protein</fullName>
    </submittedName>
</protein>
<sequence>MSNPPPAGPSRSKHPRVVSGPTGFDDNPMSGDVAISGDSHPDTPSDAGIDIIPMTPLRCGPIDWVAEMAAKKLRSNPPGSPAARCKLAWDVPRLPPHAPLSIEVDRTARVVSSLIADLTRVIPGGSPSLTPPLQSLINMFFSTIPMDLLAEAIATNVTLMEIVTPHQAPPPPPPASAPAPGGKGKKCAAAPTPSKGGPGAPAAPSTTSPPSAAKPKKPTFAEAAKSASASTPGANPPKFNPSPKVTSPMRSKAKDPLSAAFKPLTPIMPKAQASGIAVVEHINRLLAPSHFQLKGCTWSPFSNFITTPHLSEDVAKLPEVLPRILLDMFKVEFRHLTFNTSSFVVVYNLPLGPPGNWTDPLTIALALMAQNNILELLPASPGRWLANPDRHKGTTASLRLSLLSLMKAAILRSGTLFFDGHPHPVCAFTAMKTKPNQCRQCWRLDHSEAW</sequence>
<dbReference type="InParanoid" id="A0A067MJP7"/>
<dbReference type="EMBL" id="KL198030">
    <property type="protein sequence ID" value="KDQ15993.1"/>
    <property type="molecule type" value="Genomic_DNA"/>
</dbReference>
<organism evidence="2 3">
    <name type="scientific">Botryobasidium botryosum (strain FD-172 SS1)</name>
    <dbReference type="NCBI Taxonomy" id="930990"/>
    <lineage>
        <taxon>Eukaryota</taxon>
        <taxon>Fungi</taxon>
        <taxon>Dikarya</taxon>
        <taxon>Basidiomycota</taxon>
        <taxon>Agaricomycotina</taxon>
        <taxon>Agaricomycetes</taxon>
        <taxon>Cantharellales</taxon>
        <taxon>Botryobasidiaceae</taxon>
        <taxon>Botryobasidium</taxon>
    </lineage>
</organism>
<feature type="region of interest" description="Disordered" evidence="1">
    <location>
        <begin position="164"/>
        <end position="255"/>
    </location>
</feature>
<proteinExistence type="predicted"/>
<dbReference type="Proteomes" id="UP000027195">
    <property type="component" value="Unassembled WGS sequence"/>
</dbReference>
<evidence type="ECO:0000313" key="3">
    <source>
        <dbReference type="Proteomes" id="UP000027195"/>
    </source>
</evidence>
<reference evidence="3" key="1">
    <citation type="journal article" date="2014" name="Proc. Natl. Acad. Sci. U.S.A.">
        <title>Extensive sampling of basidiomycete genomes demonstrates inadequacy of the white-rot/brown-rot paradigm for wood decay fungi.</title>
        <authorList>
            <person name="Riley R."/>
            <person name="Salamov A.A."/>
            <person name="Brown D.W."/>
            <person name="Nagy L.G."/>
            <person name="Floudas D."/>
            <person name="Held B.W."/>
            <person name="Levasseur A."/>
            <person name="Lombard V."/>
            <person name="Morin E."/>
            <person name="Otillar R."/>
            <person name="Lindquist E.A."/>
            <person name="Sun H."/>
            <person name="LaButti K.M."/>
            <person name="Schmutz J."/>
            <person name="Jabbour D."/>
            <person name="Luo H."/>
            <person name="Baker S.E."/>
            <person name="Pisabarro A.G."/>
            <person name="Walton J.D."/>
            <person name="Blanchette R.A."/>
            <person name="Henrissat B."/>
            <person name="Martin F."/>
            <person name="Cullen D."/>
            <person name="Hibbett D.S."/>
            <person name="Grigoriev I.V."/>
        </authorList>
    </citation>
    <scope>NUCLEOTIDE SEQUENCE [LARGE SCALE GENOMIC DNA]</scope>
    <source>
        <strain evidence="3">FD-172 SS1</strain>
    </source>
</reference>
<dbReference type="HOGENOM" id="CLU_017962_0_1_1"/>
<feature type="compositionally biased region" description="Pro residues" evidence="1">
    <location>
        <begin position="167"/>
        <end position="177"/>
    </location>
</feature>
<feature type="compositionally biased region" description="Low complexity" evidence="1">
    <location>
        <begin position="187"/>
        <end position="213"/>
    </location>
</feature>
<accession>A0A067MJP7</accession>
<dbReference type="STRING" id="930990.A0A067MJP7"/>
<keyword evidence="3" id="KW-1185">Reference proteome</keyword>